<dbReference type="RefSeq" id="WP_132011097.1">
    <property type="nucleotide sequence ID" value="NZ_JABUHM010000012.1"/>
</dbReference>
<keyword evidence="1" id="KW-0812">Transmembrane</keyword>
<gene>
    <name evidence="2" type="ORF">EV146_114111</name>
</gene>
<accession>A0A4R2B224</accession>
<organism evidence="2 3">
    <name type="scientific">Mesobacillus foraminis</name>
    <dbReference type="NCBI Taxonomy" id="279826"/>
    <lineage>
        <taxon>Bacteria</taxon>
        <taxon>Bacillati</taxon>
        <taxon>Bacillota</taxon>
        <taxon>Bacilli</taxon>
        <taxon>Bacillales</taxon>
        <taxon>Bacillaceae</taxon>
        <taxon>Mesobacillus</taxon>
    </lineage>
</organism>
<feature type="transmembrane region" description="Helical" evidence="1">
    <location>
        <begin position="69"/>
        <end position="89"/>
    </location>
</feature>
<dbReference type="Proteomes" id="UP000295689">
    <property type="component" value="Unassembled WGS sequence"/>
</dbReference>
<name>A0A4R2B224_9BACI</name>
<keyword evidence="3" id="KW-1185">Reference proteome</keyword>
<feature type="transmembrane region" description="Helical" evidence="1">
    <location>
        <begin position="95"/>
        <end position="115"/>
    </location>
</feature>
<protein>
    <submittedName>
        <fullName evidence="2">Uncharacterized protein</fullName>
    </submittedName>
</protein>
<feature type="transmembrane region" description="Helical" evidence="1">
    <location>
        <begin position="12"/>
        <end position="31"/>
    </location>
</feature>
<evidence type="ECO:0000313" key="2">
    <source>
        <dbReference type="EMBL" id="TCN20491.1"/>
    </source>
</evidence>
<feature type="transmembrane region" description="Helical" evidence="1">
    <location>
        <begin position="37"/>
        <end position="57"/>
    </location>
</feature>
<proteinExistence type="predicted"/>
<reference evidence="2 3" key="1">
    <citation type="journal article" date="2015" name="Stand. Genomic Sci.">
        <title>Genomic Encyclopedia of Bacterial and Archaeal Type Strains, Phase III: the genomes of soil and plant-associated and newly described type strains.</title>
        <authorList>
            <person name="Whitman W.B."/>
            <person name="Woyke T."/>
            <person name="Klenk H.P."/>
            <person name="Zhou Y."/>
            <person name="Lilburn T.G."/>
            <person name="Beck B.J."/>
            <person name="De Vos P."/>
            <person name="Vandamme P."/>
            <person name="Eisen J.A."/>
            <person name="Garrity G."/>
            <person name="Hugenholtz P."/>
            <person name="Kyrpides N.C."/>
        </authorList>
    </citation>
    <scope>NUCLEOTIDE SEQUENCE [LARGE SCALE GENOMIC DNA]</scope>
    <source>
        <strain evidence="2 3">CV53</strain>
    </source>
</reference>
<keyword evidence="1" id="KW-1133">Transmembrane helix</keyword>
<sequence length="151" mass="17230">MTLMKKEKYLNLTIYLLIGILPLSALGYYFAVENESLFYLYQWLLSALIVLAGILAIKCIVSLSGGLKWVAIAIFVFLLEFSVLGLFLGPFTHFLMIYLYYLVALISLVVFITAIKKSRSYRYLPVIFILFTGLTSIYVIFLNLLWGNNLS</sequence>
<evidence type="ECO:0000313" key="3">
    <source>
        <dbReference type="Proteomes" id="UP000295689"/>
    </source>
</evidence>
<dbReference type="AlphaFoldDB" id="A0A4R2B224"/>
<keyword evidence="1" id="KW-0472">Membrane</keyword>
<evidence type="ECO:0000256" key="1">
    <source>
        <dbReference type="SAM" id="Phobius"/>
    </source>
</evidence>
<dbReference type="EMBL" id="SLVV01000014">
    <property type="protein sequence ID" value="TCN20491.1"/>
    <property type="molecule type" value="Genomic_DNA"/>
</dbReference>
<comment type="caution">
    <text evidence="2">The sequence shown here is derived from an EMBL/GenBank/DDBJ whole genome shotgun (WGS) entry which is preliminary data.</text>
</comment>
<feature type="transmembrane region" description="Helical" evidence="1">
    <location>
        <begin position="127"/>
        <end position="146"/>
    </location>
</feature>